<dbReference type="AlphaFoldDB" id="A0A6N7IZS4"/>
<organism evidence="1 2">
    <name type="scientific">Candidatus Weimeria bifida</name>
    <dbReference type="NCBI Taxonomy" id="2599074"/>
    <lineage>
        <taxon>Bacteria</taxon>
        <taxon>Bacillati</taxon>
        <taxon>Bacillota</taxon>
        <taxon>Clostridia</taxon>
        <taxon>Lachnospirales</taxon>
        <taxon>Lachnospiraceae</taxon>
        <taxon>Candidatus Weimeria</taxon>
    </lineage>
</organism>
<gene>
    <name evidence="1" type="ORF">FRC54_08050</name>
</gene>
<sequence length="219" mass="24514">MKHVVLALISTSVAVLVVIILMTVHSKDLRQTELERALKLSAKQSLENACLSQKTEINDNDALTADFIRSFLGKMKTTGRVVSENGEVYATDATDNGQIIEITIKAADIYKGILSASVKENFTYPNGGKGTVTASTIQIVERESKRPSECISYYIPWQVAKEAGFDYYEGADFLYYQKRYTKGMNVSTDISAPEYKGHSFVRWDEQRENNGIRLTAVYN</sequence>
<dbReference type="EMBL" id="VOGC01000006">
    <property type="protein sequence ID" value="MQN01858.1"/>
    <property type="molecule type" value="Genomic_DNA"/>
</dbReference>
<dbReference type="Proteomes" id="UP000460257">
    <property type="component" value="Unassembled WGS sequence"/>
</dbReference>
<reference evidence="1" key="1">
    <citation type="journal article" date="2020" name="Appl. Environ. Microbiol.">
        <title>Medium-Chain Fatty Acid Synthesis by 'Candidatus Weimeria bifida' gen. nov., sp. nov., and 'Candidatus Pseudoramibacter fermentans' sp. nov.</title>
        <authorList>
            <person name="Scarborough M.J."/>
            <person name="Myers K.S."/>
            <person name="Donohue T.J."/>
            <person name="Noguera D.R."/>
        </authorList>
    </citation>
    <scope>NUCLEOTIDE SEQUENCE</scope>
    <source>
        <strain evidence="1">LCO1.1</strain>
    </source>
</reference>
<evidence type="ECO:0000313" key="1">
    <source>
        <dbReference type="EMBL" id="MQN01858.1"/>
    </source>
</evidence>
<accession>A0A6N7IZS4</accession>
<keyword evidence="2" id="KW-1185">Reference proteome</keyword>
<proteinExistence type="predicted"/>
<evidence type="ECO:0000313" key="2">
    <source>
        <dbReference type="Proteomes" id="UP000460257"/>
    </source>
</evidence>
<comment type="caution">
    <text evidence="1">The sequence shown here is derived from an EMBL/GenBank/DDBJ whole genome shotgun (WGS) entry which is preliminary data.</text>
</comment>
<name>A0A6N7IZS4_9FIRM</name>
<protein>
    <submittedName>
        <fullName evidence="1">Uncharacterized protein</fullName>
    </submittedName>
</protein>